<feature type="domain" description="DDE Tnp4" evidence="9">
    <location>
        <begin position="414"/>
        <end position="540"/>
    </location>
</feature>
<evidence type="ECO:0000313" key="10">
    <source>
        <dbReference type="EMBL" id="KAJ8937949.1"/>
    </source>
</evidence>
<evidence type="ECO:0000256" key="3">
    <source>
        <dbReference type="ARBA" id="ARBA00006958"/>
    </source>
</evidence>
<evidence type="ECO:0000313" key="11">
    <source>
        <dbReference type="Proteomes" id="UP001162162"/>
    </source>
</evidence>
<dbReference type="GO" id="GO:0046872">
    <property type="term" value="F:metal ion binding"/>
    <property type="evidence" value="ECO:0007669"/>
    <property type="project" value="UniProtKB-KW"/>
</dbReference>
<dbReference type="PANTHER" id="PTHR22930">
    <property type="match status" value="1"/>
</dbReference>
<protein>
    <recommendedName>
        <fullName evidence="9">DDE Tnp4 domain-containing protein</fullName>
    </recommendedName>
</protein>
<keyword evidence="6" id="KW-0378">Hydrolase</keyword>
<dbReference type="InterPro" id="IPR027806">
    <property type="entry name" value="HARBI1_dom"/>
</dbReference>
<keyword evidence="7" id="KW-0539">Nucleus</keyword>
<feature type="compositionally biased region" description="Polar residues" evidence="8">
    <location>
        <begin position="48"/>
        <end position="57"/>
    </location>
</feature>
<name>A0AAV8XGP6_9CUCU</name>
<dbReference type="GO" id="GO:0005634">
    <property type="term" value="C:nucleus"/>
    <property type="evidence" value="ECO:0007669"/>
    <property type="project" value="UniProtKB-SubCell"/>
</dbReference>
<keyword evidence="4" id="KW-0540">Nuclease</keyword>
<evidence type="ECO:0000256" key="2">
    <source>
        <dbReference type="ARBA" id="ARBA00004123"/>
    </source>
</evidence>
<dbReference type="EMBL" id="JAPWTK010000597">
    <property type="protein sequence ID" value="KAJ8937949.1"/>
    <property type="molecule type" value="Genomic_DNA"/>
</dbReference>
<dbReference type="AlphaFoldDB" id="A0AAV8XGP6"/>
<sequence length="575" mass="63133">MKDNREKDFLNPWDVGCHPSNSIPVANAKTTKKAETKSSCLRVVPETATVTNLQNDGSRPERGHPQHSRGPPAQNSGHLGDFYPTQAYPTVSVFANPRHRAKTSNPGERSNEIRSEAIRNHLVENSMHPIPVQSLSVMEELGRSLGLWGGLVVGARFLGVAAGAAAAAAAAAALRASQALTAGVRPQGWDERLLLWRAVALQEGIDASRVLWTFCAAGGVLAFAVCAGGGEVGLPLIMDAVARQVAARTLDASRGMSTVDSGVSPPLTPPALENLPLVLSAFPPASAAVMGGFSVVFPEIPEVDGSRLLSVSLSAMRRVSWQRKNLDENRYLAKGCSFKSLVFSFRIGASPVGNIVSETTKVLWEELQPEHMAIPTEDTLKSISRDFYNIWNFAHLLGAIDDKHDLSEKLGIGMFFNYKKFFSVVLQGVVDASYKFFTIDIIDYKTIPKLTYLPGTKVKAPYVFVGDEAYSLLNYLLKPYGGKNLPTEQECFNKRLSRARKTSECSFGILYSKWRILSKAIEMDVNVADNIIKCICVLHNTILDKGFERHLTEVEIIPRVHEFVHRNETSWWTPN</sequence>
<organism evidence="10 11">
    <name type="scientific">Aromia moschata</name>
    <dbReference type="NCBI Taxonomy" id="1265417"/>
    <lineage>
        <taxon>Eukaryota</taxon>
        <taxon>Metazoa</taxon>
        <taxon>Ecdysozoa</taxon>
        <taxon>Arthropoda</taxon>
        <taxon>Hexapoda</taxon>
        <taxon>Insecta</taxon>
        <taxon>Pterygota</taxon>
        <taxon>Neoptera</taxon>
        <taxon>Endopterygota</taxon>
        <taxon>Coleoptera</taxon>
        <taxon>Polyphaga</taxon>
        <taxon>Cucujiformia</taxon>
        <taxon>Chrysomeloidea</taxon>
        <taxon>Cerambycidae</taxon>
        <taxon>Cerambycinae</taxon>
        <taxon>Callichromatini</taxon>
        <taxon>Aromia</taxon>
    </lineage>
</organism>
<reference evidence="10" key="1">
    <citation type="journal article" date="2023" name="Insect Mol. Biol.">
        <title>Genome sequencing provides insights into the evolution of gene families encoding plant cell wall-degrading enzymes in longhorned beetles.</title>
        <authorList>
            <person name="Shin N.R."/>
            <person name="Okamura Y."/>
            <person name="Kirsch R."/>
            <person name="Pauchet Y."/>
        </authorList>
    </citation>
    <scope>NUCLEOTIDE SEQUENCE</scope>
    <source>
        <strain evidence="10">AMC_N1</strain>
    </source>
</reference>
<comment type="subcellular location">
    <subcellularLocation>
        <location evidence="2">Nucleus</location>
    </subcellularLocation>
</comment>
<evidence type="ECO:0000256" key="4">
    <source>
        <dbReference type="ARBA" id="ARBA00022722"/>
    </source>
</evidence>
<evidence type="ECO:0000256" key="5">
    <source>
        <dbReference type="ARBA" id="ARBA00022723"/>
    </source>
</evidence>
<dbReference type="Pfam" id="PF13359">
    <property type="entry name" value="DDE_Tnp_4"/>
    <property type="match status" value="1"/>
</dbReference>
<comment type="similarity">
    <text evidence="3">Belongs to the HARBI1 family.</text>
</comment>
<comment type="caution">
    <text evidence="10">The sequence shown here is derived from an EMBL/GenBank/DDBJ whole genome shotgun (WGS) entry which is preliminary data.</text>
</comment>
<accession>A0AAV8XGP6</accession>
<dbReference type="GO" id="GO:0004518">
    <property type="term" value="F:nuclease activity"/>
    <property type="evidence" value="ECO:0007669"/>
    <property type="project" value="UniProtKB-KW"/>
</dbReference>
<keyword evidence="5" id="KW-0479">Metal-binding</keyword>
<gene>
    <name evidence="10" type="ORF">NQ318_013205</name>
</gene>
<dbReference type="PANTHER" id="PTHR22930:SF269">
    <property type="entry name" value="NUCLEASE HARBI1-LIKE PROTEIN"/>
    <property type="match status" value="1"/>
</dbReference>
<dbReference type="Proteomes" id="UP001162162">
    <property type="component" value="Unassembled WGS sequence"/>
</dbReference>
<comment type="cofactor">
    <cofactor evidence="1">
        <name>a divalent metal cation</name>
        <dbReference type="ChEBI" id="CHEBI:60240"/>
    </cofactor>
</comment>
<proteinExistence type="inferred from homology"/>
<evidence type="ECO:0000256" key="8">
    <source>
        <dbReference type="SAM" id="MobiDB-lite"/>
    </source>
</evidence>
<evidence type="ECO:0000256" key="7">
    <source>
        <dbReference type="ARBA" id="ARBA00023242"/>
    </source>
</evidence>
<evidence type="ECO:0000256" key="6">
    <source>
        <dbReference type="ARBA" id="ARBA00022801"/>
    </source>
</evidence>
<dbReference type="GO" id="GO:0016787">
    <property type="term" value="F:hydrolase activity"/>
    <property type="evidence" value="ECO:0007669"/>
    <property type="project" value="UniProtKB-KW"/>
</dbReference>
<evidence type="ECO:0000256" key="1">
    <source>
        <dbReference type="ARBA" id="ARBA00001968"/>
    </source>
</evidence>
<evidence type="ECO:0000259" key="9">
    <source>
        <dbReference type="Pfam" id="PF13359"/>
    </source>
</evidence>
<feature type="region of interest" description="Disordered" evidence="8">
    <location>
        <begin position="1"/>
        <end position="81"/>
    </location>
</feature>
<dbReference type="InterPro" id="IPR045249">
    <property type="entry name" value="HARBI1-like"/>
</dbReference>
<keyword evidence="11" id="KW-1185">Reference proteome</keyword>